<evidence type="ECO:0000313" key="3">
    <source>
        <dbReference type="Proteomes" id="UP000245934"/>
    </source>
</evidence>
<keyword evidence="3" id="KW-1185">Reference proteome</keyword>
<dbReference type="SUPFAM" id="SSF51905">
    <property type="entry name" value="FAD/NAD(P)-binding domain"/>
    <property type="match status" value="1"/>
</dbReference>
<dbReference type="NCBIfam" id="NF005560">
    <property type="entry name" value="PRK07233.1"/>
    <property type="match status" value="1"/>
</dbReference>
<name>A0A2V2N2V0_9EURY</name>
<evidence type="ECO:0000259" key="1">
    <source>
        <dbReference type="Pfam" id="PF01593"/>
    </source>
</evidence>
<proteinExistence type="predicted"/>
<reference evidence="2 3" key="1">
    <citation type="submission" date="2018-05" db="EMBL/GenBank/DDBJ databases">
        <title>Draft genome of Methanospirillum stamsii Pt1.</title>
        <authorList>
            <person name="Dueholm M.S."/>
            <person name="Nielsen P.H."/>
            <person name="Bakmann L.F."/>
            <person name="Otzen D.E."/>
        </authorList>
    </citation>
    <scope>NUCLEOTIDE SEQUENCE [LARGE SCALE GENOMIC DNA]</scope>
    <source>
        <strain evidence="2 3">Pt1</strain>
    </source>
</reference>
<dbReference type="AlphaFoldDB" id="A0A2V2N2V0"/>
<gene>
    <name evidence="2" type="ORF">DLD82_14740</name>
</gene>
<sequence>MRIAIIGGGLTGLVSAYRLSVEHNVTIYEKSDEIGGLLASYHKEHYSIERFYHHFFSGDKSFLELLKELGLYQDVLWLKGSTGTYQDGVIYSLTTPLEILRYPLLSFHDKLRLALFMKNIKCVDTSMLDTISAEKYLIDKVGEKIYRSFFFPLLKSKFGQNANKISAAWVVSRVAIRSDRGVSGERLGYLNRGFAGFITSISDEIINRGGIFFTGTPVTHIYQENNHWFVNGESFDYVVSTIALPLLKEAGIEIPEIPYQGAACVTLGLKRQVTRGIYWINLYDEAPYGAVIGHTCLAPESWYGEHIVYLASYYSGKPSPDLQERMIQDFCDKFSVRQDEISWSDITTDSYAGPLYLAGYKSLMESVHVPGLYLAGMFSRENYPERSIEGSVRAGERVAGEISDCIRISEVNR</sequence>
<dbReference type="InterPro" id="IPR050464">
    <property type="entry name" value="Zeta_carotene_desat/Oxidored"/>
</dbReference>
<evidence type="ECO:0000313" key="2">
    <source>
        <dbReference type="EMBL" id="PWR70848.1"/>
    </source>
</evidence>
<dbReference type="Gene3D" id="3.50.50.60">
    <property type="entry name" value="FAD/NAD(P)-binding domain"/>
    <property type="match status" value="1"/>
</dbReference>
<dbReference type="OrthoDB" id="11867at2157"/>
<dbReference type="Proteomes" id="UP000245934">
    <property type="component" value="Unassembled WGS sequence"/>
</dbReference>
<dbReference type="PANTHER" id="PTHR42923:SF3">
    <property type="entry name" value="PROTOPORPHYRINOGEN OXIDASE"/>
    <property type="match status" value="1"/>
</dbReference>
<dbReference type="EMBL" id="QGMZ01000039">
    <property type="protein sequence ID" value="PWR70848.1"/>
    <property type="molecule type" value="Genomic_DNA"/>
</dbReference>
<dbReference type="PANTHER" id="PTHR42923">
    <property type="entry name" value="PROTOPORPHYRINOGEN OXIDASE"/>
    <property type="match status" value="1"/>
</dbReference>
<accession>A0A2V2N2V0</accession>
<protein>
    <recommendedName>
        <fullName evidence="1">Amine oxidase domain-containing protein</fullName>
    </recommendedName>
</protein>
<dbReference type="GO" id="GO:0016491">
    <property type="term" value="F:oxidoreductase activity"/>
    <property type="evidence" value="ECO:0007669"/>
    <property type="project" value="InterPro"/>
</dbReference>
<organism evidence="2 3">
    <name type="scientific">Methanospirillum stamsii</name>
    <dbReference type="NCBI Taxonomy" id="1277351"/>
    <lineage>
        <taxon>Archaea</taxon>
        <taxon>Methanobacteriati</taxon>
        <taxon>Methanobacteriota</taxon>
        <taxon>Stenosarchaea group</taxon>
        <taxon>Methanomicrobia</taxon>
        <taxon>Methanomicrobiales</taxon>
        <taxon>Methanospirillaceae</taxon>
        <taxon>Methanospirillum</taxon>
    </lineage>
</organism>
<comment type="caution">
    <text evidence="2">The sequence shown here is derived from an EMBL/GenBank/DDBJ whole genome shotgun (WGS) entry which is preliminary data.</text>
</comment>
<dbReference type="InterPro" id="IPR036188">
    <property type="entry name" value="FAD/NAD-bd_sf"/>
</dbReference>
<feature type="domain" description="Amine oxidase" evidence="1">
    <location>
        <begin position="10"/>
        <end position="402"/>
    </location>
</feature>
<dbReference type="Pfam" id="PF01593">
    <property type="entry name" value="Amino_oxidase"/>
    <property type="match status" value="1"/>
</dbReference>
<dbReference type="InterPro" id="IPR002937">
    <property type="entry name" value="Amino_oxidase"/>
</dbReference>